<evidence type="ECO:0000313" key="2">
    <source>
        <dbReference type="EMBL" id="QHT21892.1"/>
    </source>
</evidence>
<name>A0A6C0DZL7_9ZZZZ</name>
<proteinExistence type="predicted"/>
<dbReference type="EMBL" id="MN739698">
    <property type="protein sequence ID" value="QHT21892.1"/>
    <property type="molecule type" value="Genomic_DNA"/>
</dbReference>
<keyword evidence="1" id="KW-1133">Transmembrane helix</keyword>
<feature type="transmembrane region" description="Helical" evidence="1">
    <location>
        <begin position="41"/>
        <end position="66"/>
    </location>
</feature>
<organism evidence="2">
    <name type="scientific">viral metagenome</name>
    <dbReference type="NCBI Taxonomy" id="1070528"/>
    <lineage>
        <taxon>unclassified sequences</taxon>
        <taxon>metagenomes</taxon>
        <taxon>organismal metagenomes</taxon>
    </lineage>
</organism>
<sequence length="206" mass="24744">MFLLLLLIQMIMGSGYSCMTSLLLLPVSFSYQSLLTSYYYTTFYLFGFFGMLFNMFCSCFVVFAYAMYNDTKNYNDFCCVCDTIMRDNKYYNKIKPYANKIHTYIIYTNEFVYYCLTLFRNYTRDYKFFKHIYDTYDNIFCISNNNLSMINNKMSKEDITSLVDINKMMNKLTPKEKKEIEEFGKNLFSHKNMQKLVSEFEKNFSN</sequence>
<keyword evidence="1" id="KW-0472">Membrane</keyword>
<accession>A0A6C0DZL7</accession>
<reference evidence="2" key="1">
    <citation type="journal article" date="2020" name="Nature">
        <title>Giant virus diversity and host interactions through global metagenomics.</title>
        <authorList>
            <person name="Schulz F."/>
            <person name="Roux S."/>
            <person name="Paez-Espino D."/>
            <person name="Jungbluth S."/>
            <person name="Walsh D.A."/>
            <person name="Denef V.J."/>
            <person name="McMahon K.D."/>
            <person name="Konstantinidis K.T."/>
            <person name="Eloe-Fadrosh E.A."/>
            <person name="Kyrpides N.C."/>
            <person name="Woyke T."/>
        </authorList>
    </citation>
    <scope>NUCLEOTIDE SEQUENCE</scope>
    <source>
        <strain evidence="2">GVMAG-M-3300023179-103</strain>
    </source>
</reference>
<protein>
    <submittedName>
        <fullName evidence="2">Uncharacterized protein</fullName>
    </submittedName>
</protein>
<dbReference type="AlphaFoldDB" id="A0A6C0DZL7"/>
<keyword evidence="1" id="KW-0812">Transmembrane</keyword>
<evidence type="ECO:0000256" key="1">
    <source>
        <dbReference type="SAM" id="Phobius"/>
    </source>
</evidence>